<dbReference type="EMBL" id="GEDV01002481">
    <property type="protein sequence ID" value="JAP86076.1"/>
    <property type="molecule type" value="Transcribed_RNA"/>
</dbReference>
<feature type="region of interest" description="Disordered" evidence="2">
    <location>
        <begin position="43"/>
        <end position="156"/>
    </location>
</feature>
<evidence type="ECO:0000256" key="2">
    <source>
        <dbReference type="SAM" id="MobiDB-lite"/>
    </source>
</evidence>
<feature type="compositionally biased region" description="Acidic residues" evidence="2">
    <location>
        <begin position="401"/>
        <end position="413"/>
    </location>
</feature>
<dbReference type="GO" id="GO:0006357">
    <property type="term" value="P:regulation of transcription by RNA polymerase II"/>
    <property type="evidence" value="ECO:0007669"/>
    <property type="project" value="TreeGrafter"/>
</dbReference>
<feature type="region of interest" description="Disordered" evidence="2">
    <location>
        <begin position="258"/>
        <end position="316"/>
    </location>
</feature>
<evidence type="ECO:0000313" key="5">
    <source>
        <dbReference type="EMBL" id="JAP86076.1"/>
    </source>
</evidence>
<reference evidence="5" key="1">
    <citation type="journal article" date="2016" name="Ticks Tick Borne Dis.">
        <title>De novo assembly and annotation of the salivary gland transcriptome of Rhipicephalus appendiculatus male and female ticks during blood feeding.</title>
        <authorList>
            <person name="de Castro M.H."/>
            <person name="de Klerk D."/>
            <person name="Pienaar R."/>
            <person name="Latif A.A."/>
            <person name="Rees D.J."/>
            <person name="Mans B.J."/>
        </authorList>
    </citation>
    <scope>NUCLEOTIDE SEQUENCE</scope>
    <source>
        <tissue evidence="5">Salivary glands</tissue>
    </source>
</reference>
<evidence type="ECO:0000256" key="1">
    <source>
        <dbReference type="ARBA" id="ARBA00008966"/>
    </source>
</evidence>
<organism evidence="5">
    <name type="scientific">Rhipicephalus appendiculatus</name>
    <name type="common">Brown ear tick</name>
    <dbReference type="NCBI Taxonomy" id="34631"/>
    <lineage>
        <taxon>Eukaryota</taxon>
        <taxon>Metazoa</taxon>
        <taxon>Ecdysozoa</taxon>
        <taxon>Arthropoda</taxon>
        <taxon>Chelicerata</taxon>
        <taxon>Arachnida</taxon>
        <taxon>Acari</taxon>
        <taxon>Parasitiformes</taxon>
        <taxon>Ixodida</taxon>
        <taxon>Ixodoidea</taxon>
        <taxon>Ixodidae</taxon>
        <taxon>Rhipicephalinae</taxon>
        <taxon>Rhipicephalus</taxon>
        <taxon>Rhipicephalus</taxon>
    </lineage>
</organism>
<feature type="compositionally biased region" description="Basic and acidic residues" evidence="2">
    <location>
        <begin position="111"/>
        <end position="126"/>
    </location>
</feature>
<feature type="compositionally biased region" description="Acidic residues" evidence="2">
    <location>
        <begin position="100"/>
        <end position="110"/>
    </location>
</feature>
<feature type="domain" description="Apoptosis-antagonizing transcription factor C-terminal" evidence="3">
    <location>
        <begin position="424"/>
        <end position="506"/>
    </location>
</feature>
<dbReference type="InterPro" id="IPR039223">
    <property type="entry name" value="AATF/Bfr2"/>
</dbReference>
<dbReference type="Pfam" id="PF13339">
    <property type="entry name" value="AATF-Che1"/>
    <property type="match status" value="1"/>
</dbReference>
<evidence type="ECO:0000259" key="4">
    <source>
        <dbReference type="Pfam" id="PF13339"/>
    </source>
</evidence>
<dbReference type="GO" id="GO:0005730">
    <property type="term" value="C:nucleolus"/>
    <property type="evidence" value="ECO:0007669"/>
    <property type="project" value="TreeGrafter"/>
</dbReference>
<name>A0A131Z6L5_RHIAP</name>
<dbReference type="InterPro" id="IPR012617">
    <property type="entry name" value="AATF_C"/>
</dbReference>
<dbReference type="AlphaFoldDB" id="A0A131Z6L5"/>
<feature type="region of interest" description="Disordered" evidence="2">
    <location>
        <begin position="393"/>
        <end position="413"/>
    </location>
</feature>
<dbReference type="PANTHER" id="PTHR15565:SF0">
    <property type="entry name" value="PROTEIN AATF"/>
    <property type="match status" value="1"/>
</dbReference>
<feature type="compositionally biased region" description="Acidic residues" evidence="2">
    <location>
        <begin position="270"/>
        <end position="296"/>
    </location>
</feature>
<comment type="similarity">
    <text evidence="1">Belongs to the AATF family.</text>
</comment>
<dbReference type="PANTHER" id="PTHR15565">
    <property type="entry name" value="AATF PROTEIN APOPTOSIS ANTAGONIZING TRANSCRIPTION FACTOR"/>
    <property type="match status" value="1"/>
</dbReference>
<proteinExistence type="inferred from homology"/>
<dbReference type="Pfam" id="PF08164">
    <property type="entry name" value="TRAUB"/>
    <property type="match status" value="1"/>
</dbReference>
<accession>A0A131Z6L5</accession>
<protein>
    <submittedName>
        <fullName evidence="5">Protein AATF/BFR2</fullName>
    </submittedName>
</protein>
<sequence>MNRVLPACRTDSMSLLANVSELLNTAPALVDPEDDIHEDTKARLVDKSTLDYEEVAPQKPRPQRQPQVILGDRYAGRRVTRKDLDEDGFDSDDGNLQGSEVDDSMSDSDDSGNKDRPENAMDEEHQPSASEEEDEDSGDLLTTTTSNQKESSKSAGVDNFSTVDIAAEVKKGKAVHSQLQVWDSVLEVRIQLQKLLVLANHFPKHDRYSLFRSAALEQDKKNGNLLGQAKSSVELVMHQLLTLQEHLRDSYPEIQSIFSNATDKERNGEDEIDSENEEIPSDTGAEESSDESEGEPSEAGTGKRKAGTQVHPDKPTKCRKMDACIASAAEFWKKFEPYRNATIEKWYERTRLLSGKVGRSFASLEQSPVKQIEHILMDEERLLRRTQTKRSSYKVLGAEESTNDEEEQKSGSVDEEVFDDDDFYHHLLREIIERKTSNIDNPVALSRQWLEIQKLRKKVKRKVDTRASKGRKIRYDIIPKLVNFMAPLDRSTYSEEARTELFSSLFGQKKYVA</sequence>
<dbReference type="InterPro" id="IPR025160">
    <property type="entry name" value="AATF"/>
</dbReference>
<evidence type="ECO:0000259" key="3">
    <source>
        <dbReference type="Pfam" id="PF08164"/>
    </source>
</evidence>
<feature type="domain" description="AATF leucine zipper-containing" evidence="4">
    <location>
        <begin position="168"/>
        <end position="349"/>
    </location>
</feature>